<dbReference type="EMBL" id="AP008210">
    <property type="protein sequence ID" value="BAH92750.1"/>
    <property type="molecule type" value="Genomic_DNA"/>
</dbReference>
<name>C7J1T8_ORYSJ</name>
<evidence type="ECO:0000313" key="2">
    <source>
        <dbReference type="EMBL" id="BAH92750.1"/>
    </source>
</evidence>
<reference evidence="2 3" key="1">
    <citation type="journal article" date="2005" name="Nature">
        <title>The map-based sequence of the rice genome.</title>
        <authorList>
            <consortium name="International rice genome sequencing project (IRGSP)"/>
            <person name="Matsumoto T."/>
            <person name="Wu J."/>
            <person name="Kanamori H."/>
            <person name="Katayose Y."/>
            <person name="Fujisawa M."/>
            <person name="Namiki N."/>
            <person name="Mizuno H."/>
            <person name="Yamamoto K."/>
            <person name="Antonio B.A."/>
            <person name="Baba T."/>
            <person name="Sakata K."/>
            <person name="Nagamura Y."/>
            <person name="Aoki H."/>
            <person name="Arikawa K."/>
            <person name="Arita K."/>
            <person name="Bito T."/>
            <person name="Chiden Y."/>
            <person name="Fujitsuka N."/>
            <person name="Fukunaka R."/>
            <person name="Hamada M."/>
            <person name="Harada C."/>
            <person name="Hayashi A."/>
            <person name="Hijishita S."/>
            <person name="Honda M."/>
            <person name="Hosokawa S."/>
            <person name="Ichikawa Y."/>
            <person name="Idonuma A."/>
            <person name="Iijima M."/>
            <person name="Ikeda M."/>
            <person name="Ikeno M."/>
            <person name="Ito K."/>
            <person name="Ito S."/>
            <person name="Ito T."/>
            <person name="Ito Y."/>
            <person name="Ito Y."/>
            <person name="Iwabuchi A."/>
            <person name="Kamiya K."/>
            <person name="Karasawa W."/>
            <person name="Kurita K."/>
            <person name="Katagiri S."/>
            <person name="Kikuta A."/>
            <person name="Kobayashi H."/>
            <person name="Kobayashi N."/>
            <person name="Machita K."/>
            <person name="Maehara T."/>
            <person name="Masukawa M."/>
            <person name="Mizubayashi T."/>
            <person name="Mukai Y."/>
            <person name="Nagasaki H."/>
            <person name="Nagata Y."/>
            <person name="Naito S."/>
            <person name="Nakashima M."/>
            <person name="Nakama Y."/>
            <person name="Nakamichi Y."/>
            <person name="Nakamura M."/>
            <person name="Meguro A."/>
            <person name="Negishi M."/>
            <person name="Ohta I."/>
            <person name="Ohta T."/>
            <person name="Okamoto M."/>
            <person name="Ono N."/>
            <person name="Saji S."/>
            <person name="Sakaguchi M."/>
            <person name="Sakai K."/>
            <person name="Shibata M."/>
            <person name="Shimokawa T."/>
            <person name="Song J."/>
            <person name="Takazaki Y."/>
            <person name="Terasawa K."/>
            <person name="Tsugane M."/>
            <person name="Tsuji K."/>
            <person name="Ueda S."/>
            <person name="Waki K."/>
            <person name="Yamagata H."/>
            <person name="Yamamoto M."/>
            <person name="Yamamoto S."/>
            <person name="Yamane H."/>
            <person name="Yoshiki S."/>
            <person name="Yoshihara R."/>
            <person name="Yukawa K."/>
            <person name="Zhong H."/>
            <person name="Yano M."/>
            <person name="Yuan Q."/>
            <person name="Ouyang S."/>
            <person name="Liu J."/>
            <person name="Jones K.M."/>
            <person name="Gansberger K."/>
            <person name="Moffat K."/>
            <person name="Hill J."/>
            <person name="Bera J."/>
            <person name="Fadrosh D."/>
            <person name="Jin S."/>
            <person name="Johri S."/>
            <person name="Kim M."/>
            <person name="Overton L."/>
            <person name="Reardon M."/>
            <person name="Tsitrin T."/>
            <person name="Vuong H."/>
            <person name="Weaver B."/>
            <person name="Ciecko A."/>
            <person name="Tallon L."/>
            <person name="Jackson J."/>
            <person name="Pai G."/>
            <person name="Aken S.V."/>
            <person name="Utterback T."/>
            <person name="Reidmuller S."/>
            <person name="Feldblyum T."/>
            <person name="Hsiao J."/>
            <person name="Zismann V."/>
            <person name="Iobst S."/>
            <person name="de Vazeille A.R."/>
            <person name="Buell C.R."/>
            <person name="Ying K."/>
            <person name="Li Y."/>
            <person name="Lu T."/>
            <person name="Huang Y."/>
            <person name="Zhao Q."/>
            <person name="Feng Q."/>
            <person name="Zhang L."/>
            <person name="Zhu J."/>
            <person name="Weng Q."/>
            <person name="Mu J."/>
            <person name="Lu Y."/>
            <person name="Fan D."/>
            <person name="Liu Y."/>
            <person name="Guan J."/>
            <person name="Zhang Y."/>
            <person name="Yu S."/>
            <person name="Liu X."/>
            <person name="Zhang Y."/>
            <person name="Hong G."/>
            <person name="Han B."/>
            <person name="Choisne N."/>
            <person name="Demange N."/>
            <person name="Orjeda G."/>
            <person name="Samain S."/>
            <person name="Cattolico L."/>
            <person name="Pelletier E."/>
            <person name="Couloux A."/>
            <person name="Segurens B."/>
            <person name="Wincker P."/>
            <person name="D'Hont A."/>
            <person name="Scarpelli C."/>
            <person name="Weissenbach J."/>
            <person name="Salanoubat M."/>
            <person name="Quetier F."/>
            <person name="Yu Y."/>
            <person name="Kim H.R."/>
            <person name="Rambo T."/>
            <person name="Currie J."/>
            <person name="Collura K."/>
            <person name="Luo M."/>
            <person name="Yang T."/>
            <person name="Ammiraju J.S.S."/>
            <person name="Engler F."/>
            <person name="Soderlund C."/>
            <person name="Wing R.A."/>
            <person name="Palmer L.E."/>
            <person name="de la Bastide M."/>
            <person name="Spiegel L."/>
            <person name="Nascimento L."/>
            <person name="Zutavern T."/>
            <person name="O'Shaughnessy A."/>
            <person name="Dike S."/>
            <person name="Dedhia N."/>
            <person name="Preston R."/>
            <person name="Balija V."/>
            <person name="McCombie W.R."/>
            <person name="Chow T."/>
            <person name="Chen H."/>
            <person name="Chung M."/>
            <person name="Chen C."/>
            <person name="Shaw J."/>
            <person name="Wu H."/>
            <person name="Hsiao K."/>
            <person name="Chao Y."/>
            <person name="Chu M."/>
            <person name="Cheng C."/>
            <person name="Hour A."/>
            <person name="Lee P."/>
            <person name="Lin S."/>
            <person name="Lin Y."/>
            <person name="Liou J."/>
            <person name="Liu S."/>
            <person name="Hsing Y."/>
            <person name="Raghuvanshi S."/>
            <person name="Mohanty A."/>
            <person name="Bharti A.K."/>
            <person name="Gaur A."/>
            <person name="Gupta V."/>
            <person name="Kumar D."/>
            <person name="Ravi V."/>
            <person name="Vij S."/>
            <person name="Kapur A."/>
            <person name="Khurana P."/>
            <person name="Khurana P."/>
            <person name="Khurana J.P."/>
            <person name="Tyagi A.K."/>
            <person name="Gaikwad K."/>
            <person name="Singh A."/>
            <person name="Dalal V."/>
            <person name="Srivastava S."/>
            <person name="Dixit A."/>
            <person name="Pal A.K."/>
            <person name="Ghazi I.A."/>
            <person name="Yadav M."/>
            <person name="Pandit A."/>
            <person name="Bhargava A."/>
            <person name="Sureshbabu K."/>
            <person name="Batra K."/>
            <person name="Sharma T.R."/>
            <person name="Mohapatra T."/>
            <person name="Singh N.K."/>
            <person name="Messing J."/>
            <person name="Nelson A.B."/>
            <person name="Fuks G."/>
            <person name="Kavchok S."/>
            <person name="Keizer G."/>
            <person name="Linton E."/>
            <person name="Llaca V."/>
            <person name="Song R."/>
            <person name="Tanyolac B."/>
            <person name="Young S."/>
            <person name="Ho-Il K."/>
            <person name="Hahn J.H."/>
            <person name="Sangsakoo G."/>
            <person name="Vanavichit A."/>
            <person name="de Mattos Luiz.A.T."/>
            <person name="Zimmer P.D."/>
            <person name="Malone G."/>
            <person name="Dellagostin O."/>
            <person name="de Oliveira A.C."/>
            <person name="Bevan M."/>
            <person name="Bancroft I."/>
            <person name="Minx P."/>
            <person name="Cordum H."/>
            <person name="Wilson R."/>
            <person name="Cheng Z."/>
            <person name="Jin W."/>
            <person name="Jiang J."/>
            <person name="Leong S.A."/>
            <person name="Iwama H."/>
            <person name="Gojobori T."/>
            <person name="Itoh T."/>
            <person name="Niimura Y."/>
            <person name="Fujii Y."/>
            <person name="Habara T."/>
            <person name="Sakai H."/>
            <person name="Sato Y."/>
            <person name="Wilson G."/>
            <person name="Kumar K."/>
            <person name="McCouch S."/>
            <person name="Juretic N."/>
            <person name="Hoen D."/>
            <person name="Wright S."/>
            <person name="Bruskiewich R."/>
            <person name="Bureau T."/>
            <person name="Miyao A."/>
            <person name="Hirochika H."/>
            <person name="Nishikawa T."/>
            <person name="Kadowaki K."/>
            <person name="Sugiura M."/>
            <person name="Burr B."/>
            <person name="Sasaki T."/>
        </authorList>
    </citation>
    <scope>NUCLEOTIDE SEQUENCE [LARGE SCALE GENOMIC DNA]</scope>
    <source>
        <strain evidence="3">cv. Nipponbare</strain>
    </source>
</reference>
<organism evidence="2 3">
    <name type="scientific">Oryza sativa subsp. japonica</name>
    <name type="common">Rice</name>
    <dbReference type="NCBI Taxonomy" id="39947"/>
    <lineage>
        <taxon>Eukaryota</taxon>
        <taxon>Viridiplantae</taxon>
        <taxon>Streptophyta</taxon>
        <taxon>Embryophyta</taxon>
        <taxon>Tracheophyta</taxon>
        <taxon>Spermatophyta</taxon>
        <taxon>Magnoliopsida</taxon>
        <taxon>Liliopsida</taxon>
        <taxon>Poales</taxon>
        <taxon>Poaceae</taxon>
        <taxon>BOP clade</taxon>
        <taxon>Oryzoideae</taxon>
        <taxon>Oryzeae</taxon>
        <taxon>Oryzinae</taxon>
        <taxon>Oryza</taxon>
        <taxon>Oryza sativa</taxon>
    </lineage>
</organism>
<evidence type="ECO:0000256" key="1">
    <source>
        <dbReference type="SAM" id="MobiDB-lite"/>
    </source>
</evidence>
<sequence length="292" mass="30445">MPPVGFVTPMDTPIPSTSTISFSFTNCSAVNGHAAMGTPAATLSSVEPHPQCVTKPPTARCDRMATCGAHPRTARHWLSATPSASVFSHSHSLTSPGSEPAPLMTQRTGHGHDTSATPSCMSCAGGMRPALPKLTYSTDLAFLASSHAMHRFASSCEAARGSSRAGEQHSETGPKANTFLPVAAARRAAESRSSSSKLFTTMPSAASSNSRNSLILYSTGQDGRNCSGSCRLVSLHSKGGRTGTSKSSSGEETASCGLCACRYSQQSRENAQKPWKMKHGAPSSRARTCAHV</sequence>
<feature type="region of interest" description="Disordered" evidence="1">
    <location>
        <begin position="88"/>
        <end position="116"/>
    </location>
</feature>
<proteinExistence type="predicted"/>
<reference evidence="3" key="2">
    <citation type="journal article" date="2008" name="Nucleic Acids Res.">
        <title>The rice annotation project database (RAP-DB): 2008 update.</title>
        <authorList>
            <consortium name="The rice annotation project (RAP)"/>
        </authorList>
    </citation>
    <scope>GENOME REANNOTATION</scope>
    <source>
        <strain evidence="3">cv. Nipponbare</strain>
    </source>
</reference>
<evidence type="ECO:0000313" key="3">
    <source>
        <dbReference type="Proteomes" id="UP000000763"/>
    </source>
</evidence>
<accession>C7J1T8</accession>
<gene>
    <name evidence="2" type="ordered locus">Os04g0523650</name>
</gene>
<dbReference type="Proteomes" id="UP000000763">
    <property type="component" value="Chromosome 4"/>
</dbReference>
<feature type="region of interest" description="Disordered" evidence="1">
    <location>
        <begin position="270"/>
        <end position="292"/>
    </location>
</feature>
<protein>
    <submittedName>
        <fullName evidence="2">Os04g0523650 protein</fullName>
    </submittedName>
</protein>
<dbReference type="AlphaFoldDB" id="C7J1T8"/>
<feature type="compositionally biased region" description="Polar residues" evidence="1">
    <location>
        <begin position="88"/>
        <end position="97"/>
    </location>
</feature>
<dbReference type="KEGG" id="dosa:Os04g0523650"/>